<keyword evidence="1" id="KW-0732">Signal</keyword>
<dbReference type="Pfam" id="PF03413">
    <property type="entry name" value="PepSY"/>
    <property type="match status" value="1"/>
</dbReference>
<evidence type="ECO:0000313" key="3">
    <source>
        <dbReference type="EMBL" id="QEY26766.1"/>
    </source>
</evidence>
<reference evidence="3 4" key="1">
    <citation type="submission" date="2018-08" db="EMBL/GenBank/DDBJ databases">
        <title>Neisseria zalophi ATCC BAA-2455 complete genome.</title>
        <authorList>
            <person name="Veseli I.A."/>
            <person name="Buttler R."/>
            <person name="Mascarenhas dos Santos A.C."/>
            <person name="Pombert J.-F."/>
        </authorList>
    </citation>
    <scope>NUCLEOTIDE SEQUENCE [LARGE SCALE GENOMIC DNA]</scope>
    <source>
        <strain evidence="3 4">ATCC BAA-2455</strain>
    </source>
</reference>
<sequence length="102" mass="11372">MHTFRKTITALLTATVVLAAAPAMADRDQEHLWSNQDKYITHQAAGQAALKQFPGAHLLEVEFDMSRRYNAHYDVELRAADGREYEVIVDAVSGKVVSSKLD</sequence>
<protein>
    <submittedName>
        <fullName evidence="3">Peptidase</fullName>
    </submittedName>
</protein>
<organism evidence="3 4">
    <name type="scientific">Neisseria zalophi</name>
    <dbReference type="NCBI Taxonomy" id="640030"/>
    <lineage>
        <taxon>Bacteria</taxon>
        <taxon>Pseudomonadati</taxon>
        <taxon>Pseudomonadota</taxon>
        <taxon>Betaproteobacteria</taxon>
        <taxon>Neisseriales</taxon>
        <taxon>Neisseriaceae</taxon>
        <taxon>Neisseria</taxon>
    </lineage>
</organism>
<dbReference type="RefSeq" id="WP_151052347.1">
    <property type="nucleotide sequence ID" value="NZ_CP031700.1"/>
</dbReference>
<feature type="chain" id="PRO_5023821135" evidence="1">
    <location>
        <begin position="26"/>
        <end position="102"/>
    </location>
</feature>
<evidence type="ECO:0000259" key="2">
    <source>
        <dbReference type="Pfam" id="PF03413"/>
    </source>
</evidence>
<dbReference type="EMBL" id="CP031700">
    <property type="protein sequence ID" value="QEY26766.1"/>
    <property type="molecule type" value="Genomic_DNA"/>
</dbReference>
<feature type="domain" description="PepSY" evidence="2">
    <location>
        <begin position="40"/>
        <end position="99"/>
    </location>
</feature>
<gene>
    <name evidence="3" type="ORF">D0T92_09640</name>
</gene>
<name>A0A5J6PX32_9NEIS</name>
<feature type="signal peptide" evidence="1">
    <location>
        <begin position="1"/>
        <end position="25"/>
    </location>
</feature>
<dbReference type="Proteomes" id="UP000325713">
    <property type="component" value="Chromosome"/>
</dbReference>
<accession>A0A5J6PX32</accession>
<dbReference type="KEGG" id="nzl:D0T92_09640"/>
<keyword evidence="4" id="KW-1185">Reference proteome</keyword>
<evidence type="ECO:0000256" key="1">
    <source>
        <dbReference type="SAM" id="SignalP"/>
    </source>
</evidence>
<proteinExistence type="predicted"/>
<dbReference type="AlphaFoldDB" id="A0A5J6PX32"/>
<dbReference type="Gene3D" id="3.10.450.40">
    <property type="match status" value="1"/>
</dbReference>
<dbReference type="InterPro" id="IPR025711">
    <property type="entry name" value="PepSY"/>
</dbReference>
<dbReference type="OrthoDB" id="8607112at2"/>
<evidence type="ECO:0000313" key="4">
    <source>
        <dbReference type="Proteomes" id="UP000325713"/>
    </source>
</evidence>